<protein>
    <recommendedName>
        <fullName evidence="2">histidine kinase</fullName>
        <ecNumber evidence="2">2.7.13.3</ecNumber>
    </recommendedName>
</protein>
<dbReference type="PROSITE" id="PS50109">
    <property type="entry name" value="HIS_KIN"/>
    <property type="match status" value="1"/>
</dbReference>
<dbReference type="Proteomes" id="UP001596378">
    <property type="component" value="Unassembled WGS sequence"/>
</dbReference>
<dbReference type="PANTHER" id="PTHR34220">
    <property type="entry name" value="SENSOR HISTIDINE KINASE YPDA"/>
    <property type="match status" value="1"/>
</dbReference>
<keyword evidence="8" id="KW-1133">Transmembrane helix</keyword>
<dbReference type="Pfam" id="PF02518">
    <property type="entry name" value="HATPase_c"/>
    <property type="match status" value="1"/>
</dbReference>
<keyword evidence="7" id="KW-0902">Two-component regulatory system</keyword>
<dbReference type="InterPro" id="IPR004358">
    <property type="entry name" value="Sig_transdc_His_kin-like_C"/>
</dbReference>
<dbReference type="EMBL" id="JBHTAI010000018">
    <property type="protein sequence ID" value="MFC7151822.1"/>
    <property type="molecule type" value="Genomic_DNA"/>
</dbReference>
<evidence type="ECO:0000256" key="8">
    <source>
        <dbReference type="SAM" id="Phobius"/>
    </source>
</evidence>
<keyword evidence="11" id="KW-1185">Reference proteome</keyword>
<feature type="domain" description="Histidine kinase" evidence="9">
    <location>
        <begin position="460"/>
        <end position="562"/>
    </location>
</feature>
<reference evidence="11" key="1">
    <citation type="journal article" date="2019" name="Int. J. Syst. Evol. Microbiol.">
        <title>The Global Catalogue of Microorganisms (GCM) 10K type strain sequencing project: providing services to taxonomists for standard genome sequencing and annotation.</title>
        <authorList>
            <consortium name="The Broad Institute Genomics Platform"/>
            <consortium name="The Broad Institute Genome Sequencing Center for Infectious Disease"/>
            <person name="Wu L."/>
            <person name="Ma J."/>
        </authorList>
    </citation>
    <scope>NUCLEOTIDE SEQUENCE [LARGE SCALE GENOMIC DNA]</scope>
    <source>
        <strain evidence="11">KCTC 12907</strain>
    </source>
</reference>
<dbReference type="PANTHER" id="PTHR34220:SF7">
    <property type="entry name" value="SENSOR HISTIDINE KINASE YPDA"/>
    <property type="match status" value="1"/>
</dbReference>
<name>A0ABW2FF28_9BACL</name>
<evidence type="ECO:0000256" key="1">
    <source>
        <dbReference type="ARBA" id="ARBA00000085"/>
    </source>
</evidence>
<gene>
    <name evidence="10" type="ORF">ACFQMJ_25065</name>
</gene>
<evidence type="ECO:0000313" key="10">
    <source>
        <dbReference type="EMBL" id="MFC7151822.1"/>
    </source>
</evidence>
<dbReference type="SUPFAM" id="SSF55874">
    <property type="entry name" value="ATPase domain of HSP90 chaperone/DNA topoisomerase II/histidine kinase"/>
    <property type="match status" value="1"/>
</dbReference>
<evidence type="ECO:0000256" key="7">
    <source>
        <dbReference type="ARBA" id="ARBA00023012"/>
    </source>
</evidence>
<evidence type="ECO:0000256" key="2">
    <source>
        <dbReference type="ARBA" id="ARBA00012438"/>
    </source>
</evidence>
<proteinExistence type="predicted"/>
<dbReference type="EC" id="2.7.13.3" evidence="2"/>
<keyword evidence="4" id="KW-0547">Nucleotide-binding</keyword>
<evidence type="ECO:0000259" key="9">
    <source>
        <dbReference type="PROSITE" id="PS50109"/>
    </source>
</evidence>
<evidence type="ECO:0000256" key="4">
    <source>
        <dbReference type="ARBA" id="ARBA00022741"/>
    </source>
</evidence>
<keyword evidence="6" id="KW-0067">ATP-binding</keyword>
<comment type="catalytic activity">
    <reaction evidence="1">
        <text>ATP + protein L-histidine = ADP + protein N-phospho-L-histidine.</text>
        <dbReference type="EC" id="2.7.13.3"/>
    </reaction>
</comment>
<keyword evidence="3 10" id="KW-0808">Transferase</keyword>
<feature type="transmembrane region" description="Helical" evidence="8">
    <location>
        <begin position="7"/>
        <end position="27"/>
    </location>
</feature>
<dbReference type="SMART" id="SM00387">
    <property type="entry name" value="HATPase_c"/>
    <property type="match status" value="1"/>
</dbReference>
<dbReference type="InterPro" id="IPR003594">
    <property type="entry name" value="HATPase_dom"/>
</dbReference>
<evidence type="ECO:0000256" key="6">
    <source>
        <dbReference type="ARBA" id="ARBA00022840"/>
    </source>
</evidence>
<comment type="caution">
    <text evidence="10">The sequence shown here is derived from an EMBL/GenBank/DDBJ whole genome shotgun (WGS) entry which is preliminary data.</text>
</comment>
<keyword evidence="5 10" id="KW-0418">Kinase</keyword>
<accession>A0ABW2FF28</accession>
<dbReference type="Gene3D" id="3.30.565.10">
    <property type="entry name" value="Histidine kinase-like ATPase, C-terminal domain"/>
    <property type="match status" value="1"/>
</dbReference>
<sequence length="566" mass="65548">MTLKKRIIVLFLISALLPFIFLFFISYHTINSIFTNKIQDSIQGNLKQVRLSLENAIGNLNSVSQQLSFTGTIGRELEIQLASESTYERSLMTSRINSEMNLITFTNPNVGLTMYYFEKDGTYSFENTGVKPNFDPAALPLLAEYFGITYYGPHISRDRFNNKYVLSALRKVDLPSRDDVYVYIETDFKLTQSILDNGISIQHANYLFLDNDNKITYSEMPEVFPANSRFDRDSAFRSGDSSKDYYWFNETSNQGWTIVSVISRADYNKERNGWFLQVVFLSLLILPASLFLAWLLWKMVYRPLSNFSKEIKWMTSSKTAAPPARTRIPEFDQLLDQFRKMKTQIWDLILEVQQKEKRRADLEVEKLLYQINPHFLMNTLDTVHWLSVMNGQKETDRIVTSLNKLLHYNLGKLGQSSTIQDEVEALRQYLTLQQVRYDFEFQVQIEVDPSVLDMPIPRFILQPLVENSLYHGFSDNGMIQVRIAAREEIEVSIKDNGSGMTREEIHKLLQSEQIDREKVGMGIGMNYVKRMLEVYYNGKARIHIDSEPGSGTSVRLSLPFAKEEIT</sequence>
<dbReference type="RefSeq" id="WP_378052310.1">
    <property type="nucleotide sequence ID" value="NZ_JBHMDN010000048.1"/>
</dbReference>
<evidence type="ECO:0000313" key="11">
    <source>
        <dbReference type="Proteomes" id="UP001596378"/>
    </source>
</evidence>
<keyword evidence="8" id="KW-0812">Transmembrane</keyword>
<dbReference type="InterPro" id="IPR010559">
    <property type="entry name" value="Sig_transdc_His_kin_internal"/>
</dbReference>
<keyword evidence="8" id="KW-0472">Membrane</keyword>
<evidence type="ECO:0000256" key="3">
    <source>
        <dbReference type="ARBA" id="ARBA00022679"/>
    </source>
</evidence>
<dbReference type="InterPro" id="IPR036890">
    <property type="entry name" value="HATPase_C_sf"/>
</dbReference>
<dbReference type="InterPro" id="IPR050640">
    <property type="entry name" value="Bact_2-comp_sensor_kinase"/>
</dbReference>
<dbReference type="GO" id="GO:0004673">
    <property type="term" value="F:protein histidine kinase activity"/>
    <property type="evidence" value="ECO:0007669"/>
    <property type="project" value="UniProtKB-EC"/>
</dbReference>
<evidence type="ECO:0000256" key="5">
    <source>
        <dbReference type="ARBA" id="ARBA00022777"/>
    </source>
</evidence>
<organism evidence="10 11">
    <name type="scientific">Cohnella cellulosilytica</name>
    <dbReference type="NCBI Taxonomy" id="986710"/>
    <lineage>
        <taxon>Bacteria</taxon>
        <taxon>Bacillati</taxon>
        <taxon>Bacillota</taxon>
        <taxon>Bacilli</taxon>
        <taxon>Bacillales</taxon>
        <taxon>Paenibacillaceae</taxon>
        <taxon>Cohnella</taxon>
    </lineage>
</organism>
<dbReference type="InterPro" id="IPR005467">
    <property type="entry name" value="His_kinase_dom"/>
</dbReference>
<dbReference type="PRINTS" id="PR00344">
    <property type="entry name" value="BCTRLSENSOR"/>
</dbReference>
<feature type="transmembrane region" description="Helical" evidence="8">
    <location>
        <begin position="274"/>
        <end position="297"/>
    </location>
</feature>
<dbReference type="Pfam" id="PF06580">
    <property type="entry name" value="His_kinase"/>
    <property type="match status" value="1"/>
</dbReference>